<keyword evidence="4" id="KW-0560">Oxidoreductase</keyword>
<evidence type="ECO:0000313" key="8">
    <source>
        <dbReference type="Proteomes" id="UP000682308"/>
    </source>
</evidence>
<keyword evidence="3 7" id="KW-0223">Dioxygenase</keyword>
<dbReference type="Gene3D" id="3.60.130.10">
    <property type="entry name" value="Clavaminate synthase-like"/>
    <property type="match status" value="1"/>
</dbReference>
<dbReference type="Proteomes" id="UP000682308">
    <property type="component" value="Unassembled WGS sequence"/>
</dbReference>
<dbReference type="GO" id="GO:0005737">
    <property type="term" value="C:cytoplasm"/>
    <property type="evidence" value="ECO:0007669"/>
    <property type="project" value="TreeGrafter"/>
</dbReference>
<dbReference type="AlphaFoldDB" id="A0A941J235"/>
<dbReference type="InterPro" id="IPR003819">
    <property type="entry name" value="TauD/TfdA-like"/>
</dbReference>
<dbReference type="InterPro" id="IPR051323">
    <property type="entry name" value="AtsK-like"/>
</dbReference>
<proteinExistence type="inferred from homology"/>
<gene>
    <name evidence="7" type="ORF">KEF29_09965</name>
</gene>
<dbReference type="SUPFAM" id="SSF51197">
    <property type="entry name" value="Clavaminate synthase-like"/>
    <property type="match status" value="1"/>
</dbReference>
<comment type="similarity">
    <text evidence="1">Belongs to the TfdA dioxygenase family.</text>
</comment>
<name>A0A941J235_9ACTN</name>
<comment type="caution">
    <text evidence="7">The sequence shown here is derived from an EMBL/GenBank/DDBJ whole genome shotgun (WGS) entry which is preliminary data.</text>
</comment>
<evidence type="ECO:0000259" key="6">
    <source>
        <dbReference type="Pfam" id="PF02668"/>
    </source>
</evidence>
<dbReference type="GO" id="GO:0000908">
    <property type="term" value="F:taurine dioxygenase activity"/>
    <property type="evidence" value="ECO:0007669"/>
    <property type="project" value="TreeGrafter"/>
</dbReference>
<keyword evidence="8" id="KW-1185">Reference proteome</keyword>
<evidence type="ECO:0000256" key="2">
    <source>
        <dbReference type="ARBA" id="ARBA00022723"/>
    </source>
</evidence>
<dbReference type="EMBL" id="JAGTPG010000001">
    <property type="protein sequence ID" value="MBR8639525.1"/>
    <property type="molecule type" value="Genomic_DNA"/>
</dbReference>
<evidence type="ECO:0000256" key="5">
    <source>
        <dbReference type="ARBA" id="ARBA00023004"/>
    </source>
</evidence>
<keyword evidence="2" id="KW-0479">Metal-binding</keyword>
<evidence type="ECO:0000256" key="3">
    <source>
        <dbReference type="ARBA" id="ARBA00022964"/>
    </source>
</evidence>
<protein>
    <submittedName>
        <fullName evidence="7">TauD/TfdA family dioxygenase</fullName>
    </submittedName>
</protein>
<evidence type="ECO:0000256" key="1">
    <source>
        <dbReference type="ARBA" id="ARBA00005896"/>
    </source>
</evidence>
<dbReference type="PANTHER" id="PTHR30468:SF1">
    <property type="entry name" value="ALPHA-KETOGLUTARATE-DEPENDENT SULFONATE DIOXYGENASE"/>
    <property type="match status" value="1"/>
</dbReference>
<dbReference type="PANTHER" id="PTHR30468">
    <property type="entry name" value="ALPHA-KETOGLUTARATE-DEPENDENT SULFONATE DIOXYGENASE"/>
    <property type="match status" value="1"/>
</dbReference>
<keyword evidence="5" id="KW-0408">Iron</keyword>
<dbReference type="GO" id="GO:0046872">
    <property type="term" value="F:metal ion binding"/>
    <property type="evidence" value="ECO:0007669"/>
    <property type="project" value="UniProtKB-KW"/>
</dbReference>
<dbReference type="Pfam" id="PF02668">
    <property type="entry name" value="TauD"/>
    <property type="match status" value="1"/>
</dbReference>
<feature type="domain" description="TauD/TfdA-like" evidence="6">
    <location>
        <begin position="13"/>
        <end position="284"/>
    </location>
</feature>
<evidence type="ECO:0000256" key="4">
    <source>
        <dbReference type="ARBA" id="ARBA00023002"/>
    </source>
</evidence>
<accession>A0A941J235</accession>
<reference evidence="7 8" key="1">
    <citation type="submission" date="2021-04" db="EMBL/GenBank/DDBJ databases">
        <title>Characterization of the biosynthetic gene cluster of new lipopeptides with antitumor activity in the genome of the marine Streptomyces PHM034.</title>
        <authorList>
            <person name="Ceniceros A."/>
            <person name="Canedo L."/>
            <person name="Mendez C."/>
            <person name="Olano C."/>
            <person name="Schleissner C."/>
            <person name="Cuevas C."/>
            <person name="De La Calle F."/>
            <person name="Salas J.A."/>
        </authorList>
    </citation>
    <scope>NUCLEOTIDE SEQUENCE [LARGE SCALE GENOMIC DNA]</scope>
    <source>
        <strain evidence="7 8">PHM034</strain>
    </source>
</reference>
<dbReference type="GO" id="GO:0006790">
    <property type="term" value="P:sulfur compound metabolic process"/>
    <property type="evidence" value="ECO:0007669"/>
    <property type="project" value="TreeGrafter"/>
</dbReference>
<sequence>MPGRRLRETLVKFTDITPYIGAELTGATYQDLERPEVFDELVRNVHERQLVVVRSIELTAKQQIALASRLGRPVPFVISKYRHPEFPEIMISSNEVRNDKPIGVARVGNFWHQDSTFVADPAPFTMLHGVNVPGTSGHTLFASAVDVYDRLPEEWKRKLADRTGIHTVAKRLRIRPEHVGLSAAEFKAQAETEHPPVRHPLVRHDEVTGRPYLYGSREYMEGVAGFDANETEEFFTLVDGLIQDPEHVYTHRWTTNDLLVWKTRTTYHAATDVEPGVNRTVHRVSIESGEQWAA</sequence>
<organism evidence="7 8">
    <name type="scientific">Streptomyces tuirus</name>
    <dbReference type="NCBI Taxonomy" id="68278"/>
    <lineage>
        <taxon>Bacteria</taxon>
        <taxon>Bacillati</taxon>
        <taxon>Actinomycetota</taxon>
        <taxon>Actinomycetes</taxon>
        <taxon>Kitasatosporales</taxon>
        <taxon>Streptomycetaceae</taxon>
        <taxon>Streptomyces</taxon>
    </lineage>
</organism>
<dbReference type="InterPro" id="IPR042098">
    <property type="entry name" value="TauD-like_sf"/>
</dbReference>
<evidence type="ECO:0000313" key="7">
    <source>
        <dbReference type="EMBL" id="MBR8639525.1"/>
    </source>
</evidence>